<dbReference type="Proteomes" id="UP000037425">
    <property type="component" value="Unassembled WGS sequence"/>
</dbReference>
<sequence length="120" mass="12958">MMDKRIETFLADIRDRGATQFAIVARLREIVLASGNGISEEIKYGGLLFSAAKPFCGIFPYSAHVTLEFSEGAALTDAHGVLMGQGKGRRHIKMQSVSDIAEKHVVAYIDLAFRAANGSG</sequence>
<protein>
    <recommendedName>
        <fullName evidence="1">YdhG-like domain-containing protein</fullName>
    </recommendedName>
</protein>
<reference evidence="3" key="1">
    <citation type="submission" date="2015-07" db="EMBL/GenBank/DDBJ databases">
        <title>Whole genome sequence of an Ensifer adhaerens strain isolated from a cave pool in the Wind Cave National Park.</title>
        <authorList>
            <person name="Eng W.W.H."/>
            <person name="Gan H.M."/>
            <person name="Barton H.A."/>
            <person name="Savka M.A."/>
        </authorList>
    </citation>
    <scope>NUCLEOTIDE SEQUENCE [LARGE SCALE GENOMIC DNA]</scope>
    <source>
        <strain evidence="3">SD006</strain>
    </source>
</reference>
<dbReference type="EMBL" id="LGAP01000014">
    <property type="protein sequence ID" value="KOF16901.1"/>
    <property type="molecule type" value="Genomic_DNA"/>
</dbReference>
<organism evidence="2 3">
    <name type="scientific">Ensifer adhaerens</name>
    <name type="common">Sinorhizobium morelense</name>
    <dbReference type="NCBI Taxonomy" id="106592"/>
    <lineage>
        <taxon>Bacteria</taxon>
        <taxon>Pseudomonadati</taxon>
        <taxon>Pseudomonadota</taxon>
        <taxon>Alphaproteobacteria</taxon>
        <taxon>Hyphomicrobiales</taxon>
        <taxon>Rhizobiaceae</taxon>
        <taxon>Sinorhizobium/Ensifer group</taxon>
        <taxon>Ensifer</taxon>
    </lineage>
</organism>
<dbReference type="InterPro" id="IPR014922">
    <property type="entry name" value="YdhG-like"/>
</dbReference>
<accession>A0A0L8BQC1</accession>
<dbReference type="SUPFAM" id="SSF159888">
    <property type="entry name" value="YdhG-like"/>
    <property type="match status" value="1"/>
</dbReference>
<proteinExistence type="predicted"/>
<dbReference type="PATRIC" id="fig|106592.7.peg.1902"/>
<evidence type="ECO:0000313" key="3">
    <source>
        <dbReference type="Proteomes" id="UP000037425"/>
    </source>
</evidence>
<dbReference type="Pfam" id="PF08818">
    <property type="entry name" value="DUF1801"/>
    <property type="match status" value="1"/>
</dbReference>
<dbReference type="AlphaFoldDB" id="A0A0L8BQC1"/>
<evidence type="ECO:0000259" key="1">
    <source>
        <dbReference type="Pfam" id="PF08818"/>
    </source>
</evidence>
<evidence type="ECO:0000313" key="2">
    <source>
        <dbReference type="EMBL" id="KOF16901.1"/>
    </source>
</evidence>
<gene>
    <name evidence="2" type="ORF">AC244_20365</name>
</gene>
<dbReference type="RefSeq" id="WP_053250616.1">
    <property type="nucleotide sequence ID" value="NZ_LGAP01000014.1"/>
</dbReference>
<dbReference type="OrthoDB" id="7619808at2"/>
<name>A0A0L8BQC1_ENSAD</name>
<feature type="domain" description="YdhG-like" evidence="1">
    <location>
        <begin position="22"/>
        <end position="111"/>
    </location>
</feature>
<comment type="caution">
    <text evidence="2">The sequence shown here is derived from an EMBL/GenBank/DDBJ whole genome shotgun (WGS) entry which is preliminary data.</text>
</comment>